<dbReference type="GO" id="GO:0030178">
    <property type="term" value="P:negative regulation of Wnt signaling pathway"/>
    <property type="evidence" value="ECO:0007669"/>
    <property type="project" value="TreeGrafter"/>
</dbReference>
<protein>
    <submittedName>
        <fullName evidence="3">Aste57867_14325 protein</fullName>
    </submittedName>
</protein>
<dbReference type="InterPro" id="IPR013766">
    <property type="entry name" value="Thioredoxin_domain"/>
</dbReference>
<reference evidence="2" key="2">
    <citation type="submission" date="2019-06" db="EMBL/GenBank/DDBJ databases">
        <title>Genomics analysis of Aphanomyces spp. identifies a new class of oomycete effector associated with host adaptation.</title>
        <authorList>
            <person name="Gaulin E."/>
        </authorList>
    </citation>
    <scope>NUCLEOTIDE SEQUENCE</scope>
    <source>
        <strain evidence="2">CBS 578.67</strain>
    </source>
</reference>
<dbReference type="EMBL" id="CAADRA010005559">
    <property type="protein sequence ID" value="VFT91149.1"/>
    <property type="molecule type" value="Genomic_DNA"/>
</dbReference>
<dbReference type="PANTHER" id="PTHR46472:SF1">
    <property type="entry name" value="NUCLEOREDOXIN"/>
    <property type="match status" value="1"/>
</dbReference>
<dbReference type="GO" id="GO:0004791">
    <property type="term" value="F:thioredoxin-disulfide reductase (NADPH) activity"/>
    <property type="evidence" value="ECO:0007669"/>
    <property type="project" value="TreeGrafter"/>
</dbReference>
<dbReference type="PROSITE" id="PS00194">
    <property type="entry name" value="THIOREDOXIN_1"/>
    <property type="match status" value="1"/>
</dbReference>
<reference evidence="3 4" key="1">
    <citation type="submission" date="2019-03" db="EMBL/GenBank/DDBJ databases">
        <authorList>
            <person name="Gaulin E."/>
            <person name="Dumas B."/>
        </authorList>
    </citation>
    <scope>NUCLEOTIDE SEQUENCE [LARGE SCALE GENOMIC DNA]</scope>
    <source>
        <strain evidence="3">CBS 568.67</strain>
    </source>
</reference>
<evidence type="ECO:0000313" key="4">
    <source>
        <dbReference type="Proteomes" id="UP000332933"/>
    </source>
</evidence>
<dbReference type="PROSITE" id="PS51352">
    <property type="entry name" value="THIOREDOXIN_2"/>
    <property type="match status" value="1"/>
</dbReference>
<organism evidence="3 4">
    <name type="scientific">Aphanomyces stellatus</name>
    <dbReference type="NCBI Taxonomy" id="120398"/>
    <lineage>
        <taxon>Eukaryota</taxon>
        <taxon>Sar</taxon>
        <taxon>Stramenopiles</taxon>
        <taxon>Oomycota</taxon>
        <taxon>Saprolegniomycetes</taxon>
        <taxon>Saprolegniales</taxon>
        <taxon>Verrucalvaceae</taxon>
        <taxon>Aphanomyces</taxon>
    </lineage>
</organism>
<dbReference type="InterPro" id="IPR012336">
    <property type="entry name" value="Thioredoxin-like_fold"/>
</dbReference>
<dbReference type="EMBL" id="VJMH01005538">
    <property type="protein sequence ID" value="KAF0694801.1"/>
    <property type="molecule type" value="Genomic_DNA"/>
</dbReference>
<proteinExistence type="predicted"/>
<dbReference type="Pfam" id="PF13905">
    <property type="entry name" value="Thioredoxin_8"/>
    <property type="match status" value="1"/>
</dbReference>
<gene>
    <name evidence="3" type="primary">Aste57867_14325</name>
    <name evidence="2" type="ORF">As57867_014271</name>
    <name evidence="3" type="ORF">ASTE57867_14325</name>
</gene>
<dbReference type="InterPro" id="IPR017937">
    <property type="entry name" value="Thioredoxin_CS"/>
</dbReference>
<dbReference type="Proteomes" id="UP000332933">
    <property type="component" value="Unassembled WGS sequence"/>
</dbReference>
<evidence type="ECO:0000313" key="2">
    <source>
        <dbReference type="EMBL" id="KAF0694801.1"/>
    </source>
</evidence>
<name>A0A485L0X1_9STRA</name>
<keyword evidence="4" id="KW-1185">Reference proteome</keyword>
<feature type="domain" description="Thioredoxin" evidence="1">
    <location>
        <begin position="31"/>
        <end position="176"/>
    </location>
</feature>
<dbReference type="InterPro" id="IPR036249">
    <property type="entry name" value="Thioredoxin-like_sf"/>
</dbReference>
<evidence type="ECO:0000313" key="3">
    <source>
        <dbReference type="EMBL" id="VFT91149.1"/>
    </source>
</evidence>
<evidence type="ECO:0000259" key="1">
    <source>
        <dbReference type="PROSITE" id="PS51352"/>
    </source>
</evidence>
<dbReference type="PANTHER" id="PTHR46472">
    <property type="entry name" value="NUCLEOREDOXIN"/>
    <property type="match status" value="1"/>
</dbReference>
<dbReference type="SUPFAM" id="SSF52833">
    <property type="entry name" value="Thioredoxin-like"/>
    <property type="match status" value="2"/>
</dbReference>
<dbReference type="GO" id="GO:0031397">
    <property type="term" value="P:negative regulation of protein ubiquitination"/>
    <property type="evidence" value="ECO:0007669"/>
    <property type="project" value="TreeGrafter"/>
</dbReference>
<dbReference type="AlphaFoldDB" id="A0A485L0X1"/>
<sequence length="377" mass="42168">MSQNPPPHSKDMHFPIHTMVHTSPQGFWSHFYNGAVKPGALLDPTGVAITIDHLKPIVLVLFSAYWCPPCRALTPSLVQFGHDHVDDVSIVYVSRDYNSAMQQFNLRTKPTYNRYEWTAGNVELFNQLKAVYPSIMGIPTLFAVDRDSGNVLAERAAVSIRLRPETVISEWRAGRDISKEEENAWWNSTRGGDLPQVDLMPHLPWSSLVDASGNPVPFESLHDFIVLYFGAVWAQDDEALTPTLAAFATNHPDDVSVVYFSLDVDATGLDTILDGAESVLRFAWTEELATIAYNLDQVMTKDCDRNTLAAPRALVIEKESHKVLESYQYGFFIKPKSLVDAWKRGVSGVTDDEVGAYFEAKYAAQAKKNEEARKAKD</sequence>
<dbReference type="GO" id="GO:0005634">
    <property type="term" value="C:nucleus"/>
    <property type="evidence" value="ECO:0007669"/>
    <property type="project" value="TreeGrafter"/>
</dbReference>
<accession>A0A485L0X1</accession>
<dbReference type="Gene3D" id="3.40.30.10">
    <property type="entry name" value="Glutaredoxin"/>
    <property type="match status" value="2"/>
</dbReference>
<dbReference type="OrthoDB" id="409136at2759"/>